<organism evidence="1">
    <name type="scientific">Siphoviridae sp. ctZHD14</name>
    <dbReference type="NCBI Taxonomy" id="2827891"/>
    <lineage>
        <taxon>Viruses</taxon>
        <taxon>Duplodnaviria</taxon>
        <taxon>Heunggongvirae</taxon>
        <taxon>Uroviricota</taxon>
        <taxon>Caudoviricetes</taxon>
    </lineage>
</organism>
<protein>
    <submittedName>
        <fullName evidence="1">Uncharacterized protein</fullName>
    </submittedName>
</protein>
<sequence length="87" mass="10380">MKLYVAMYNNGEQWEDNYEDVEAVFSTYEKAVKYIEDQGYVKNPNDKWKQTWDNAEPMDDTYGAYSYMFIDEFELDKPKCSNAIKES</sequence>
<evidence type="ECO:0000313" key="1">
    <source>
        <dbReference type="EMBL" id="DAF55323.1"/>
    </source>
</evidence>
<reference evidence="1" key="1">
    <citation type="journal article" date="2021" name="Proc. Natl. Acad. Sci. U.S.A.">
        <title>A Catalog of Tens of Thousands of Viruses from Human Metagenomes Reveals Hidden Associations with Chronic Diseases.</title>
        <authorList>
            <person name="Tisza M.J."/>
            <person name="Buck C.B."/>
        </authorList>
    </citation>
    <scope>NUCLEOTIDE SEQUENCE</scope>
    <source>
        <strain evidence="1">CtZHD14</strain>
    </source>
</reference>
<dbReference type="EMBL" id="BK032687">
    <property type="protein sequence ID" value="DAF55323.1"/>
    <property type="molecule type" value="Genomic_DNA"/>
</dbReference>
<name>A0A8S5SX09_9CAUD</name>
<proteinExistence type="predicted"/>
<accession>A0A8S5SX09</accession>